<keyword evidence="1" id="KW-1133">Transmembrane helix</keyword>
<accession>A0AAD4XLY6</accession>
<dbReference type="AlphaFoldDB" id="A0AAD4XLY6"/>
<gene>
    <name evidence="2" type="ORF">MKW98_012179</name>
</gene>
<organism evidence="2 3">
    <name type="scientific">Papaver atlanticum</name>
    <dbReference type="NCBI Taxonomy" id="357466"/>
    <lineage>
        <taxon>Eukaryota</taxon>
        <taxon>Viridiplantae</taxon>
        <taxon>Streptophyta</taxon>
        <taxon>Embryophyta</taxon>
        <taxon>Tracheophyta</taxon>
        <taxon>Spermatophyta</taxon>
        <taxon>Magnoliopsida</taxon>
        <taxon>Ranunculales</taxon>
        <taxon>Papaveraceae</taxon>
        <taxon>Papaveroideae</taxon>
        <taxon>Papaver</taxon>
    </lineage>
</organism>
<evidence type="ECO:0000313" key="2">
    <source>
        <dbReference type="EMBL" id="KAI3931769.1"/>
    </source>
</evidence>
<keyword evidence="1" id="KW-0472">Membrane</keyword>
<evidence type="ECO:0000313" key="3">
    <source>
        <dbReference type="Proteomes" id="UP001202328"/>
    </source>
</evidence>
<evidence type="ECO:0000256" key="1">
    <source>
        <dbReference type="SAM" id="Phobius"/>
    </source>
</evidence>
<keyword evidence="1" id="KW-0812">Transmembrane</keyword>
<dbReference type="Proteomes" id="UP001202328">
    <property type="component" value="Unassembled WGS sequence"/>
</dbReference>
<dbReference type="EMBL" id="JAJJMB010007130">
    <property type="protein sequence ID" value="KAI3931769.1"/>
    <property type="molecule type" value="Genomic_DNA"/>
</dbReference>
<proteinExistence type="predicted"/>
<comment type="caution">
    <text evidence="2">The sequence shown here is derived from an EMBL/GenBank/DDBJ whole genome shotgun (WGS) entry which is preliminary data.</text>
</comment>
<keyword evidence="3" id="KW-1185">Reference proteome</keyword>
<feature type="transmembrane region" description="Helical" evidence="1">
    <location>
        <begin position="86"/>
        <end position="111"/>
    </location>
</feature>
<sequence length="113" mass="12994">MRFLFVLEAWNSITIRSRRIILQMNSQGLNGKCCEVYIGAFLYSDVSELQLWLDSHTGSFVALSGAYRIYNSCFVPLLPSLPSLSYLYGTGYFFVSYIWHGVLISSDLYFFPF</sequence>
<name>A0AAD4XLY6_9MAGN</name>
<reference evidence="2" key="1">
    <citation type="submission" date="2022-04" db="EMBL/GenBank/DDBJ databases">
        <title>A functionally conserved STORR gene fusion in Papaver species that diverged 16.8 million years ago.</title>
        <authorList>
            <person name="Catania T."/>
        </authorList>
    </citation>
    <scope>NUCLEOTIDE SEQUENCE</scope>
    <source>
        <strain evidence="2">S-188037</strain>
    </source>
</reference>
<protein>
    <submittedName>
        <fullName evidence="2">Uncharacterized protein</fullName>
    </submittedName>
</protein>